<accession>A0ABV8J082</accession>
<comment type="caution">
    <text evidence="2">The sequence shown here is derived from an EMBL/GenBank/DDBJ whole genome shotgun (WGS) entry which is preliminary data.</text>
</comment>
<feature type="chain" id="PRO_5045062253" evidence="1">
    <location>
        <begin position="35"/>
        <end position="230"/>
    </location>
</feature>
<dbReference type="RefSeq" id="WP_378069352.1">
    <property type="nucleotide sequence ID" value="NZ_JBHSBL010000019.1"/>
</dbReference>
<reference evidence="3" key="1">
    <citation type="journal article" date="2019" name="Int. J. Syst. Evol. Microbiol.">
        <title>The Global Catalogue of Microorganisms (GCM) 10K type strain sequencing project: providing services to taxonomists for standard genome sequencing and annotation.</title>
        <authorList>
            <consortium name="The Broad Institute Genomics Platform"/>
            <consortium name="The Broad Institute Genome Sequencing Center for Infectious Disease"/>
            <person name="Wu L."/>
            <person name="Ma J."/>
        </authorList>
    </citation>
    <scope>NUCLEOTIDE SEQUENCE [LARGE SCALE GENOMIC DNA]</scope>
    <source>
        <strain evidence="3">TBRC 5832</strain>
    </source>
</reference>
<proteinExistence type="predicted"/>
<evidence type="ECO:0000256" key="1">
    <source>
        <dbReference type="SAM" id="SignalP"/>
    </source>
</evidence>
<protein>
    <submittedName>
        <fullName evidence="2">Uncharacterized protein</fullName>
    </submittedName>
</protein>
<gene>
    <name evidence="2" type="ORF">ACFO0C_26295</name>
</gene>
<evidence type="ECO:0000313" key="2">
    <source>
        <dbReference type="EMBL" id="MFC4068454.1"/>
    </source>
</evidence>
<feature type="signal peptide" evidence="1">
    <location>
        <begin position="1"/>
        <end position="34"/>
    </location>
</feature>
<dbReference type="Proteomes" id="UP001595867">
    <property type="component" value="Unassembled WGS sequence"/>
</dbReference>
<dbReference type="EMBL" id="JBHSBL010000019">
    <property type="protein sequence ID" value="MFC4068454.1"/>
    <property type="molecule type" value="Genomic_DNA"/>
</dbReference>
<name>A0ABV8J082_9ACTN</name>
<organism evidence="2 3">
    <name type="scientific">Actinoplanes subglobosus</name>
    <dbReference type="NCBI Taxonomy" id="1547892"/>
    <lineage>
        <taxon>Bacteria</taxon>
        <taxon>Bacillati</taxon>
        <taxon>Actinomycetota</taxon>
        <taxon>Actinomycetes</taxon>
        <taxon>Micromonosporales</taxon>
        <taxon>Micromonosporaceae</taxon>
        <taxon>Actinoplanes</taxon>
    </lineage>
</organism>
<keyword evidence="3" id="KW-1185">Reference proteome</keyword>
<sequence length="230" mass="24803">MTSVRRRLRTLRRQAGTAVLATGLAVTAASPASAATLGPVSNTFVGVSAPSVSQTQARDDATRTALLYAGLTWDTGNCQVTQADVLAYQIHGLQQYQYTVRVTCTGEPLRMPDTLDLVRYLSSGEHLSTTWGAFGYQREGSLGSLYGTQQPGTTALYQCVSGSRDTFTSPRVDCEGQRYGTRRGFVFQQPPAGVATRRLYRCLIGGEHFDSNDPGCEGQRTEGLLGYTLA</sequence>
<keyword evidence="1" id="KW-0732">Signal</keyword>
<evidence type="ECO:0000313" key="3">
    <source>
        <dbReference type="Proteomes" id="UP001595867"/>
    </source>
</evidence>